<dbReference type="GO" id="GO:0055036">
    <property type="term" value="C:virion membrane"/>
    <property type="evidence" value="ECO:0007669"/>
    <property type="project" value="UniProtKB-SubCell"/>
</dbReference>
<evidence type="ECO:0000259" key="31">
    <source>
        <dbReference type="PROSITE" id="PS50158"/>
    </source>
</evidence>
<dbReference type="InterPro" id="IPR036875">
    <property type="entry name" value="Znf_CCHC_sf"/>
</dbReference>
<dbReference type="FunFam" id="4.10.60.10:FF:000001">
    <property type="entry name" value="Gag polyprotein"/>
    <property type="match status" value="1"/>
</dbReference>
<comment type="PTM">
    <molecule>Gag-Pol polyprotein</molecule>
    <text evidence="28">Specific enzymatic cleavages by the viral protease yield mature proteins.</text>
</comment>
<evidence type="ECO:0000313" key="32">
    <source>
        <dbReference type="EMBL" id="AJG43355.1"/>
    </source>
</evidence>
<keyword evidence="29" id="KW-0175">Coiled coil</keyword>
<evidence type="ECO:0000256" key="1">
    <source>
        <dbReference type="ARBA" id="ARBA00004425"/>
    </source>
</evidence>
<protein>
    <recommendedName>
        <fullName evidence="28">Gag polyprotein</fullName>
    </recommendedName>
    <component>
        <recommendedName>
            <fullName evidence="28">Matrix protein p17</fullName>
            <shortName evidence="28">MA</shortName>
        </recommendedName>
    </component>
</protein>
<keyword evidence="16 27" id="KW-0863">Zinc-finger</keyword>
<dbReference type="GO" id="GO:0075523">
    <property type="term" value="P:viral translational frameshifting"/>
    <property type="evidence" value="ECO:0007669"/>
    <property type="project" value="UniProtKB-KW"/>
</dbReference>
<feature type="domain" description="CCHC-type" evidence="31">
    <location>
        <begin position="409"/>
        <end position="424"/>
    </location>
</feature>
<accession>A0A0B5KWB2</accession>
<keyword evidence="6" id="KW-0597">Phosphoprotein</keyword>
<dbReference type="FunFam" id="1.10.375.10:FF:000001">
    <property type="entry name" value="Gag polyprotein"/>
    <property type="match status" value="1"/>
</dbReference>
<reference evidence="32" key="1">
    <citation type="journal article" date="2015" name="PLoS ONE">
        <title>High Frequency of Transmitted HIV-1 Gag HLA Class I-Driven Immune Escape Variants but Minimal Immune Selection over the First Year of Clade C Infection.</title>
        <authorList>
            <person name="Gounder K."/>
            <person name="Padayachi N."/>
            <person name="Mann J.K."/>
            <person name="Radebe M."/>
            <person name="Mokgoro M."/>
            <person name="van der Stok M."/>
            <person name="Mkhize L."/>
            <person name="Mncube Z."/>
            <person name="Jaggernath M."/>
            <person name="Reddy T."/>
            <person name="Walker B.D."/>
            <person name="Ndung'u T."/>
        </authorList>
    </citation>
    <scope>NUCLEOTIDE SEQUENCE</scope>
    <source>
        <strain evidence="32">AS3-0268_B7</strain>
    </source>
</reference>
<dbReference type="GO" id="GO:0072494">
    <property type="term" value="C:host multivesicular body"/>
    <property type="evidence" value="ECO:0007669"/>
    <property type="project" value="UniProtKB-SubCell"/>
</dbReference>
<evidence type="ECO:0000256" key="12">
    <source>
        <dbReference type="ARBA" id="ARBA00022707"/>
    </source>
</evidence>
<dbReference type="GO" id="GO:0019013">
    <property type="term" value="C:viral nucleocapsid"/>
    <property type="evidence" value="ECO:0007669"/>
    <property type="project" value="UniProtKB-KW"/>
</dbReference>
<keyword evidence="4" id="KW-1187">Viral budding via the host ESCRT complexes</keyword>
<dbReference type="InterPro" id="IPR000071">
    <property type="entry name" value="Lentvrl_matrix_N"/>
</dbReference>
<evidence type="ECO:0000256" key="16">
    <source>
        <dbReference type="ARBA" id="ARBA00022771"/>
    </source>
</evidence>
<keyword evidence="19" id="KW-1043">Host membrane</keyword>
<keyword evidence="18 28" id="KW-0946">Virion</keyword>
<dbReference type="InterPro" id="IPR001878">
    <property type="entry name" value="Znf_CCHC"/>
</dbReference>
<evidence type="ECO:0000256" key="25">
    <source>
        <dbReference type="ARBA" id="ARBA00023288"/>
    </source>
</evidence>
<keyword evidence="14" id="KW-0677">Repeat</keyword>
<dbReference type="Pfam" id="PF00098">
    <property type="entry name" value="zf-CCHC"/>
    <property type="match status" value="2"/>
</dbReference>
<feature type="coiled-coil region" evidence="29">
    <location>
        <begin position="87"/>
        <end position="124"/>
    </location>
</feature>
<keyword evidence="17 28" id="KW-0862">Zinc</keyword>
<evidence type="ECO:0000256" key="9">
    <source>
        <dbReference type="ARBA" id="ARBA00022581"/>
    </source>
</evidence>
<evidence type="ECO:0000256" key="7">
    <source>
        <dbReference type="ARBA" id="ARBA00022561"/>
    </source>
</evidence>
<evidence type="ECO:0000256" key="30">
    <source>
        <dbReference type="SAM" id="MobiDB-lite"/>
    </source>
</evidence>
<dbReference type="Gene3D" id="1.20.5.760">
    <property type="entry name" value="Single helix bin"/>
    <property type="match status" value="1"/>
</dbReference>
<dbReference type="GO" id="GO:0005198">
    <property type="term" value="F:structural molecule activity"/>
    <property type="evidence" value="ECO:0007669"/>
    <property type="project" value="InterPro"/>
</dbReference>
<evidence type="ECO:0000256" key="15">
    <source>
        <dbReference type="ARBA" id="ARBA00022758"/>
    </source>
</evidence>
<evidence type="ECO:0000256" key="29">
    <source>
        <dbReference type="SAM" id="Coils"/>
    </source>
</evidence>
<evidence type="ECO:0000256" key="10">
    <source>
        <dbReference type="ARBA" id="ARBA00022612"/>
    </source>
</evidence>
<dbReference type="Pfam" id="PF00540">
    <property type="entry name" value="Gag_p17"/>
    <property type="match status" value="1"/>
</dbReference>
<dbReference type="InterPro" id="IPR045345">
    <property type="entry name" value="Gag_p24_C"/>
</dbReference>
<keyword evidence="10" id="KW-1188">Viral release from host cell</keyword>
<evidence type="ECO:0000256" key="14">
    <source>
        <dbReference type="ARBA" id="ARBA00022737"/>
    </source>
</evidence>
<dbReference type="InterPro" id="IPR050195">
    <property type="entry name" value="Primate_lentivir_Gag_pol-like"/>
</dbReference>
<evidence type="ECO:0000256" key="22">
    <source>
        <dbReference type="ARBA" id="ARBA00023086"/>
    </source>
</evidence>
<dbReference type="EMBL" id="KM192726">
    <property type="protein sequence ID" value="AJG43359.1"/>
    <property type="molecule type" value="Genomic_DNA"/>
</dbReference>
<dbReference type="InterPro" id="IPR008919">
    <property type="entry name" value="Retrov_capsid_N"/>
</dbReference>
<dbReference type="PANTHER" id="PTHR40389:SF4">
    <property type="match status" value="1"/>
</dbReference>
<comment type="subcellular location">
    <subcellularLocation>
        <location evidence="1">Host cell membrane</location>
        <topology evidence="1">Lipid-anchor</topology>
    </subcellularLocation>
    <subcellularLocation>
        <location evidence="2">Host endosome</location>
        <location evidence="2">Host multivesicular body</location>
    </subcellularLocation>
    <subcellularLocation>
        <location evidence="26">Virion membrane</location>
        <topology evidence="26">Lipid-anchor</topology>
    </subcellularLocation>
    <subcellularLocation>
        <location evidence="28">Virion</location>
    </subcellularLocation>
    <subcellularLocation>
        <location evidence="28">Host cytoplasm</location>
    </subcellularLocation>
    <subcellularLocation>
        <location evidence="28">Host nucleus</location>
    </subcellularLocation>
</comment>
<evidence type="ECO:0000256" key="23">
    <source>
        <dbReference type="ARBA" id="ARBA00023136"/>
    </source>
</evidence>
<evidence type="ECO:0000256" key="26">
    <source>
        <dbReference type="ARBA" id="ARBA00037826"/>
    </source>
</evidence>
<evidence type="ECO:0000256" key="17">
    <source>
        <dbReference type="ARBA" id="ARBA00022833"/>
    </source>
</evidence>
<dbReference type="GO" id="GO:0020002">
    <property type="term" value="C:host cell plasma membrane"/>
    <property type="evidence" value="ECO:0007669"/>
    <property type="project" value="UniProtKB-SubCell"/>
</dbReference>
<evidence type="ECO:0000256" key="5">
    <source>
        <dbReference type="ARBA" id="ARBA00022511"/>
    </source>
</evidence>
<dbReference type="InterPro" id="IPR008916">
    <property type="entry name" value="Retrov_capsid_C"/>
</dbReference>
<keyword evidence="21" id="KW-1039">Host endosome</keyword>
<dbReference type="Gene3D" id="1.10.150.90">
    <property type="entry name" value="Immunodeficiency lentiviruses, gag gene matrix protein p17"/>
    <property type="match status" value="1"/>
</dbReference>
<dbReference type="EMBL" id="KM192722">
    <property type="protein sequence ID" value="AJG43355.1"/>
    <property type="molecule type" value="Genomic_DNA"/>
</dbReference>
<feature type="domain" description="CCHC-type" evidence="31">
    <location>
        <begin position="387"/>
        <end position="402"/>
    </location>
</feature>
<name>A0A0B5KWB2_HV1</name>
<evidence type="ECO:0000256" key="24">
    <source>
        <dbReference type="ARBA" id="ARBA00023200"/>
    </source>
</evidence>
<evidence type="ECO:0000256" key="11">
    <source>
        <dbReference type="ARBA" id="ARBA00022637"/>
    </source>
</evidence>
<evidence type="ECO:0000256" key="6">
    <source>
        <dbReference type="ARBA" id="ARBA00022553"/>
    </source>
</evidence>
<keyword evidence="7 28" id="KW-0167">Capsid protein</keyword>
<dbReference type="InterPro" id="IPR012344">
    <property type="entry name" value="Matrix_HIV/RSV_N"/>
</dbReference>
<gene>
    <name evidence="32" type="primary">gag</name>
</gene>
<dbReference type="PANTHER" id="PTHR40389">
    <property type="entry name" value="ENDOGENOUS RETROVIRUS GROUP K MEMBER 24 GAG POLYPROTEIN-RELATED"/>
    <property type="match status" value="1"/>
</dbReference>
<dbReference type="PRINTS" id="PR00234">
    <property type="entry name" value="HIV1MATRIX"/>
</dbReference>
<comment type="similarity">
    <text evidence="3">Belongs to the primate lentivirus group gag polyprotein family.</text>
</comment>
<evidence type="ECO:0000256" key="28">
    <source>
        <dbReference type="RuleBase" id="RU004487"/>
    </source>
</evidence>
<dbReference type="EMBL" id="KM192716">
    <property type="protein sequence ID" value="AJG43349.1"/>
    <property type="molecule type" value="Genomic_DNA"/>
</dbReference>
<feature type="region of interest" description="Disordered" evidence="30">
    <location>
        <begin position="434"/>
        <end position="492"/>
    </location>
</feature>
<organism evidence="32">
    <name type="scientific">Human immunodeficiency virus type 1</name>
    <name type="common">HIV-1</name>
    <dbReference type="NCBI Taxonomy" id="11676"/>
    <lineage>
        <taxon>Viruses</taxon>
        <taxon>Riboviria</taxon>
        <taxon>Pararnavirae</taxon>
        <taxon>Artverviricota</taxon>
        <taxon>Revtraviricetes</taxon>
        <taxon>Ortervirales</taxon>
        <taxon>Retroviridae</taxon>
        <taxon>Orthoretrovirinae</taxon>
        <taxon>Lentivirus</taxon>
        <taxon>Lentivirus humimdef1</taxon>
    </lineage>
</organism>
<dbReference type="EMBL" id="KM192718">
    <property type="protein sequence ID" value="AJG43351.1"/>
    <property type="molecule type" value="Genomic_DNA"/>
</dbReference>
<evidence type="ECO:0000256" key="8">
    <source>
        <dbReference type="ARBA" id="ARBA00022562"/>
    </source>
</evidence>
<keyword evidence="22 28" id="KW-0543">Viral nucleoprotein</keyword>
<evidence type="ECO:0000256" key="4">
    <source>
        <dbReference type="ARBA" id="ARBA00022462"/>
    </source>
</evidence>
<evidence type="ECO:0000256" key="20">
    <source>
        <dbReference type="ARBA" id="ARBA00022884"/>
    </source>
</evidence>
<dbReference type="SUPFAM" id="SSF47943">
    <property type="entry name" value="Retrovirus capsid protein, N-terminal core domain"/>
    <property type="match status" value="1"/>
</dbReference>
<dbReference type="EMBL" id="KM192729">
    <property type="protein sequence ID" value="AJG43362.1"/>
    <property type="molecule type" value="Genomic_DNA"/>
</dbReference>
<dbReference type="GO" id="GO:0042025">
    <property type="term" value="C:host cell nucleus"/>
    <property type="evidence" value="ECO:0007669"/>
    <property type="project" value="UniProtKB-SubCell"/>
</dbReference>
<dbReference type="InterPro" id="IPR014817">
    <property type="entry name" value="Gag_p6"/>
</dbReference>
<keyword evidence="20 28" id="KW-0694">RNA-binding</keyword>
<dbReference type="Pfam" id="PF08705">
    <property type="entry name" value="Gag_p6"/>
    <property type="match status" value="1"/>
</dbReference>
<dbReference type="Pfam" id="PF19317">
    <property type="entry name" value="Gag_p24_C"/>
    <property type="match status" value="1"/>
</dbReference>
<keyword evidence="12" id="KW-0519">Myristate</keyword>
<dbReference type="Gene3D" id="1.10.375.10">
    <property type="entry name" value="Human Immunodeficiency Virus Type 1 Capsid Protein"/>
    <property type="match status" value="1"/>
</dbReference>
<dbReference type="Gene3D" id="4.10.60.10">
    <property type="entry name" value="Zinc finger, CCHC-type"/>
    <property type="match status" value="1"/>
</dbReference>
<keyword evidence="24 28" id="KW-1035">Host cytoplasm</keyword>
<dbReference type="InterPro" id="IPR010999">
    <property type="entry name" value="Retrovr_matrix"/>
</dbReference>
<evidence type="ECO:0000256" key="18">
    <source>
        <dbReference type="ARBA" id="ARBA00022844"/>
    </source>
</evidence>
<dbReference type="GO" id="GO:0008270">
    <property type="term" value="F:zinc ion binding"/>
    <property type="evidence" value="ECO:0007669"/>
    <property type="project" value="UniProtKB-KW"/>
</dbReference>
<keyword evidence="25" id="KW-0449">Lipoprotein</keyword>
<dbReference type="GO" id="GO:0003723">
    <property type="term" value="F:RNA binding"/>
    <property type="evidence" value="ECO:0007669"/>
    <property type="project" value="UniProtKB-KW"/>
</dbReference>
<keyword evidence="5" id="KW-1032">Host cell membrane</keyword>
<dbReference type="EMBL" id="KM192727">
    <property type="protein sequence ID" value="AJG43360.1"/>
    <property type="molecule type" value="Genomic_DNA"/>
</dbReference>
<organismHost>
    <name type="scientific">Homo sapiens</name>
    <name type="common">Human</name>
    <dbReference type="NCBI Taxonomy" id="9606"/>
</organismHost>
<keyword evidence="11" id="KW-1198">Viral budding</keyword>
<keyword evidence="13 28" id="KW-0479">Metal-binding</keyword>
<dbReference type="SUPFAM" id="SSF57756">
    <property type="entry name" value="Retrovirus zinc finger-like domains"/>
    <property type="match status" value="1"/>
</dbReference>
<keyword evidence="8 28" id="KW-1048">Host nucleus</keyword>
<dbReference type="Gene3D" id="6.10.250.390">
    <property type="match status" value="1"/>
</dbReference>
<proteinExistence type="inferred from homology"/>
<dbReference type="EMBL" id="KM192730">
    <property type="protein sequence ID" value="AJG43363.1"/>
    <property type="molecule type" value="Genomic_DNA"/>
</dbReference>
<dbReference type="Gene3D" id="1.10.1200.30">
    <property type="match status" value="1"/>
</dbReference>
<dbReference type="SUPFAM" id="SSF47836">
    <property type="entry name" value="Retroviral matrix proteins"/>
    <property type="match status" value="1"/>
</dbReference>
<keyword evidence="15" id="KW-0688">Ribosomal frameshifting</keyword>
<dbReference type="SUPFAM" id="SSF47353">
    <property type="entry name" value="Retrovirus capsid dimerization domain-like"/>
    <property type="match status" value="1"/>
</dbReference>
<dbReference type="PROSITE" id="PS50158">
    <property type="entry name" value="ZF_CCHC"/>
    <property type="match status" value="2"/>
</dbReference>
<keyword evidence="9 28" id="KW-0945">Host-virus interaction</keyword>
<evidence type="ECO:0000256" key="13">
    <source>
        <dbReference type="ARBA" id="ARBA00022723"/>
    </source>
</evidence>
<evidence type="ECO:0000256" key="3">
    <source>
        <dbReference type="ARBA" id="ARBA00008364"/>
    </source>
</evidence>
<comment type="subcellular location">
    <molecule>Matrix protein p17</molecule>
    <subcellularLocation>
        <location evidence="28">Virion membrane</location>
        <topology evidence="28">Lipid-anchor</topology>
    </subcellularLocation>
    <subcellularLocation>
        <location evidence="28">Host nucleus</location>
    </subcellularLocation>
    <subcellularLocation>
        <location evidence="28">Host cytoplasm</location>
    </subcellularLocation>
</comment>
<evidence type="ECO:0000256" key="2">
    <source>
        <dbReference type="ARBA" id="ARBA00004560"/>
    </source>
</evidence>
<sequence length="492" mass="55220">MGARASILRGEKLDNWEKIRLRPGGKKHYMLKHLVWASRELERFALNPGLLETSEGCKQIMKQLQPALQTGTEELKSLYNTVATLYCVHEKIEVRDTKEALDKIEEEQNKCQQKTQQAEAADKGKVSQNYPIVQNLQGQMVHQAISPRTLNAWVKVIEEKAFSPEVIPMFTALSEGATPQDLNTMLNTVGGHQAAMQMLKDTINEEAAEWDRLHPVHAGPIAPGQMREPRGSDIAGTTSTLQEQIAWMTGNPPVPVGDIYKRWIILGLNKIVRMYSPVSILDIKQGPKEPFRDYVDRFFRVLRAEQATQDVKNWMTDTLLTQNANPDCKTILRGLGQGATLEEMMTACQGVGGPSHKARVLAEAMSQANSNIMMQRSNFKGPKRTVKCFNCGKEGHIARNCRAPRKKGCWKCGKEGHQMKDCTERQANFLGKIWPSHKGRPGNFMQNRIEPTAPPAESLKFEETTPAPKQESRDREPLISLKSLFGSDPLSQ</sequence>
<evidence type="ECO:0000256" key="19">
    <source>
        <dbReference type="ARBA" id="ARBA00022870"/>
    </source>
</evidence>
<dbReference type="SMART" id="SM00343">
    <property type="entry name" value="ZnF_C2HC"/>
    <property type="match status" value="2"/>
</dbReference>
<dbReference type="Pfam" id="PF00607">
    <property type="entry name" value="Gag_p24"/>
    <property type="match status" value="1"/>
</dbReference>
<keyword evidence="23" id="KW-0472">Membrane</keyword>
<evidence type="ECO:0000256" key="21">
    <source>
        <dbReference type="ARBA" id="ARBA00023046"/>
    </source>
</evidence>
<dbReference type="EMBL" id="KM192719">
    <property type="protein sequence ID" value="AJG43352.1"/>
    <property type="molecule type" value="Genomic_DNA"/>
</dbReference>
<dbReference type="GO" id="GO:0039702">
    <property type="term" value="P:viral budding via host ESCRT complex"/>
    <property type="evidence" value="ECO:0007669"/>
    <property type="project" value="UniProtKB-KW"/>
</dbReference>
<evidence type="ECO:0000256" key="27">
    <source>
        <dbReference type="PROSITE-ProRule" id="PRU00047"/>
    </source>
</evidence>